<name>A0A3Q0EI60_VIGRR</name>
<sequence>MKKDAPMCEKLRGCHSFTPQNPIITPRLPLRLSDTPNGSPVKAVHSLSLKQTPIENSTDSSTVTAIDSCNSSISGNDNRFAAAIVPRSYAGDPQFSGELCVPYDDMA</sequence>
<gene>
    <name evidence="2" type="primary">LOC111240547</name>
</gene>
<organism evidence="1 2">
    <name type="scientific">Vigna radiata var. radiata</name>
    <name type="common">Mung bean</name>
    <name type="synonym">Phaseolus aureus</name>
    <dbReference type="NCBI Taxonomy" id="3916"/>
    <lineage>
        <taxon>Eukaryota</taxon>
        <taxon>Viridiplantae</taxon>
        <taxon>Streptophyta</taxon>
        <taxon>Embryophyta</taxon>
        <taxon>Tracheophyta</taxon>
        <taxon>Spermatophyta</taxon>
        <taxon>Magnoliopsida</taxon>
        <taxon>eudicotyledons</taxon>
        <taxon>Gunneridae</taxon>
        <taxon>Pentapetalae</taxon>
        <taxon>rosids</taxon>
        <taxon>fabids</taxon>
        <taxon>Fabales</taxon>
        <taxon>Fabaceae</taxon>
        <taxon>Papilionoideae</taxon>
        <taxon>50 kb inversion clade</taxon>
        <taxon>NPAAA clade</taxon>
        <taxon>indigoferoid/millettioid clade</taxon>
        <taxon>Phaseoleae</taxon>
        <taxon>Vigna</taxon>
    </lineage>
</organism>
<dbReference type="STRING" id="3916.A0A3Q0EI60"/>
<protein>
    <submittedName>
        <fullName evidence="2">Uncharacterized protein LOC111240547</fullName>
    </submittedName>
</protein>
<dbReference type="RefSeq" id="XP_022631390.1">
    <property type="nucleotide sequence ID" value="XM_022775669.1"/>
</dbReference>
<dbReference type="AlphaFoldDB" id="A0A3Q0EI60"/>
<dbReference type="Proteomes" id="UP000087766">
    <property type="component" value="Chromosome 11"/>
</dbReference>
<reference evidence="1" key="1">
    <citation type="journal article" date="2014" name="Nat. Commun.">
        <title>Genome sequence of mungbean and insights into evolution within Vigna species.</title>
        <authorList>
            <person name="Kang Y.J."/>
            <person name="Kim S.K."/>
            <person name="Kim M.Y."/>
            <person name="Lestari P."/>
            <person name="Kim K.H."/>
            <person name="Ha B.K."/>
            <person name="Jun T.H."/>
            <person name="Hwang W.J."/>
            <person name="Lee T."/>
            <person name="Lee J."/>
            <person name="Shim S."/>
            <person name="Yoon M.Y."/>
            <person name="Jang Y.E."/>
            <person name="Han K.S."/>
            <person name="Taeprayoon P."/>
            <person name="Yoon N."/>
            <person name="Somta P."/>
            <person name="Tanya P."/>
            <person name="Kim K.S."/>
            <person name="Gwag J.G."/>
            <person name="Moon J.K."/>
            <person name="Lee Y.H."/>
            <person name="Park B.S."/>
            <person name="Bombarely A."/>
            <person name="Doyle J.J."/>
            <person name="Jackson S.A."/>
            <person name="Schafleitner R."/>
            <person name="Srinives P."/>
            <person name="Varshney R.K."/>
            <person name="Lee S.H."/>
        </authorList>
    </citation>
    <scope>NUCLEOTIDE SEQUENCE [LARGE SCALE GENOMIC DNA]</scope>
    <source>
        <strain evidence="1">cv. VC1973A</strain>
    </source>
</reference>
<reference evidence="2" key="2">
    <citation type="submission" date="2025-08" db="UniProtKB">
        <authorList>
            <consortium name="RefSeq"/>
        </authorList>
    </citation>
    <scope>IDENTIFICATION</scope>
    <source>
        <tissue evidence="2">Leaf</tissue>
    </source>
</reference>
<dbReference type="KEGG" id="vra:111240547"/>
<dbReference type="GeneID" id="111240547"/>
<evidence type="ECO:0000313" key="2">
    <source>
        <dbReference type="RefSeq" id="XP_022631390.1"/>
    </source>
</evidence>
<evidence type="ECO:0000313" key="1">
    <source>
        <dbReference type="Proteomes" id="UP000087766"/>
    </source>
</evidence>
<proteinExistence type="predicted"/>
<keyword evidence="1" id="KW-1185">Reference proteome</keyword>
<dbReference type="OrthoDB" id="2162994at2759"/>
<accession>A0A3Q0EI60</accession>